<sequence>MWKWLKDTVIANVFHKHRNDIVQAIARFADDIHERPQEVLQRLECAG</sequence>
<reference evidence="1 2" key="1">
    <citation type="submission" date="2016-01" db="EMBL/GenBank/DDBJ databases">
        <title>Draft Genome Sequences of Seven Thermophilic Sporeformers Isolated from Foods.</title>
        <authorList>
            <person name="Berendsen E.M."/>
            <person name="Wells-Bennik M.H."/>
            <person name="Krawcyk A.O."/>
            <person name="De Jong A."/>
            <person name="Holsappel S."/>
            <person name="Eijlander R.T."/>
            <person name="Kuipers O.P."/>
        </authorList>
    </citation>
    <scope>NUCLEOTIDE SEQUENCE [LARGE SCALE GENOMIC DNA]</scope>
    <source>
        <strain evidence="1 2">B4109</strain>
    </source>
</reference>
<protein>
    <recommendedName>
        <fullName evidence="3">Integrase</fullName>
    </recommendedName>
</protein>
<name>A0A150MY51_GEOSE</name>
<gene>
    <name evidence="1" type="ORF">B4109_0327</name>
</gene>
<dbReference type="AlphaFoldDB" id="A0A150MY51"/>
<proteinExistence type="predicted"/>
<evidence type="ECO:0000313" key="2">
    <source>
        <dbReference type="Proteomes" id="UP000075424"/>
    </source>
</evidence>
<dbReference type="Proteomes" id="UP000075424">
    <property type="component" value="Unassembled WGS sequence"/>
</dbReference>
<dbReference type="EMBL" id="LQYV01000012">
    <property type="protein sequence ID" value="KYD29374.1"/>
    <property type="molecule type" value="Genomic_DNA"/>
</dbReference>
<dbReference type="PATRIC" id="fig|1422.18.peg.620"/>
<comment type="caution">
    <text evidence="1">The sequence shown here is derived from an EMBL/GenBank/DDBJ whole genome shotgun (WGS) entry which is preliminary data.</text>
</comment>
<evidence type="ECO:0008006" key="3">
    <source>
        <dbReference type="Google" id="ProtNLM"/>
    </source>
</evidence>
<accession>A0A150MY51</accession>
<evidence type="ECO:0000313" key="1">
    <source>
        <dbReference type="EMBL" id="KYD29374.1"/>
    </source>
</evidence>
<organism evidence="1 2">
    <name type="scientific">Geobacillus stearothermophilus</name>
    <name type="common">Bacillus stearothermophilus</name>
    <dbReference type="NCBI Taxonomy" id="1422"/>
    <lineage>
        <taxon>Bacteria</taxon>
        <taxon>Bacillati</taxon>
        <taxon>Bacillota</taxon>
        <taxon>Bacilli</taxon>
        <taxon>Bacillales</taxon>
        <taxon>Anoxybacillaceae</taxon>
        <taxon>Geobacillus</taxon>
    </lineage>
</organism>